<feature type="region of interest" description="Disordered" evidence="1">
    <location>
        <begin position="95"/>
        <end position="135"/>
    </location>
</feature>
<sequence length="370" mass="40318">MRIHLPRHGAWPPWRPPRTALHAAESTEDFMRRLAPRLGRSADDLSPYIRKLREEWITEPALLLEGHSVQETKDMLREWGFPRGLINVMMKELQSTTAGKQGPSLPQKRSDTTAAPPTAKKSAAPSPPPSTVEGPSDIVLVKQEVMERVKRDHAPQRRSLGQRLKALAERGPLPSPPPSQQYLGTFHLLPVDNRTVAVDQRGGAAQSKRTPQSKADQVPTSETPNRLDLRRTGRQRARAPPVPQLSVPPRAPQNVTSMDLSPPQLSLSMDGLFDFDASRLAADGHGLDDFYDIPLEGEGDDTDVEGGGSGVRLNGTDLGEARELIQNLLEGFISKQGKGTGTAPGADVGDARGEVNADGEKVRVTETKQT</sequence>
<feature type="region of interest" description="Disordered" evidence="1">
    <location>
        <begin position="335"/>
        <end position="370"/>
    </location>
</feature>
<organism evidence="2 3">
    <name type="scientific">Vitrella brassicaformis (strain CCMP3155)</name>
    <dbReference type="NCBI Taxonomy" id="1169540"/>
    <lineage>
        <taxon>Eukaryota</taxon>
        <taxon>Sar</taxon>
        <taxon>Alveolata</taxon>
        <taxon>Colpodellida</taxon>
        <taxon>Vitrellaceae</taxon>
        <taxon>Vitrella</taxon>
    </lineage>
</organism>
<dbReference type="EMBL" id="CDMY01000221">
    <property type="protein sequence ID" value="CEL94564.1"/>
    <property type="molecule type" value="Genomic_DNA"/>
</dbReference>
<proteinExistence type="predicted"/>
<dbReference type="InParanoid" id="A0A0G4EGK5"/>
<evidence type="ECO:0000256" key="1">
    <source>
        <dbReference type="SAM" id="MobiDB-lite"/>
    </source>
</evidence>
<gene>
    <name evidence="2" type="ORF">Vbra_7290</name>
</gene>
<feature type="region of interest" description="Disordered" evidence="1">
    <location>
        <begin position="199"/>
        <end position="252"/>
    </location>
</feature>
<keyword evidence="3" id="KW-1185">Reference proteome</keyword>
<dbReference type="VEuPathDB" id="CryptoDB:Vbra_7290"/>
<protein>
    <submittedName>
        <fullName evidence="2">Uncharacterized protein</fullName>
    </submittedName>
</protein>
<dbReference type="AlphaFoldDB" id="A0A0G4EGK5"/>
<feature type="compositionally biased region" description="Basic and acidic residues" evidence="1">
    <location>
        <begin position="349"/>
        <end position="370"/>
    </location>
</feature>
<evidence type="ECO:0000313" key="3">
    <source>
        <dbReference type="Proteomes" id="UP000041254"/>
    </source>
</evidence>
<accession>A0A0G4EGK5</accession>
<feature type="compositionally biased region" description="Polar residues" evidence="1">
    <location>
        <begin position="207"/>
        <end position="224"/>
    </location>
</feature>
<reference evidence="2 3" key="1">
    <citation type="submission" date="2014-11" db="EMBL/GenBank/DDBJ databases">
        <authorList>
            <person name="Zhu J."/>
            <person name="Qi W."/>
            <person name="Song R."/>
        </authorList>
    </citation>
    <scope>NUCLEOTIDE SEQUENCE [LARGE SCALE GENOMIC DNA]</scope>
</reference>
<dbReference type="Proteomes" id="UP000041254">
    <property type="component" value="Unassembled WGS sequence"/>
</dbReference>
<evidence type="ECO:0000313" key="2">
    <source>
        <dbReference type="EMBL" id="CEL94564.1"/>
    </source>
</evidence>
<feature type="compositionally biased region" description="Low complexity" evidence="1">
    <location>
        <begin position="112"/>
        <end position="124"/>
    </location>
</feature>
<name>A0A0G4EGK5_VITBC</name>